<feature type="compositionally biased region" description="Basic and acidic residues" evidence="4">
    <location>
        <begin position="97"/>
        <end position="131"/>
    </location>
</feature>
<protein>
    <recommendedName>
        <fullName evidence="5">RRM domain-containing protein</fullName>
    </recommendedName>
</protein>
<dbReference type="AlphaFoldDB" id="A0AAV5J4W6"/>
<accession>A0AAV5J4W6</accession>
<evidence type="ECO:0000313" key="7">
    <source>
        <dbReference type="Proteomes" id="UP001054252"/>
    </source>
</evidence>
<dbReference type="InterPro" id="IPR000504">
    <property type="entry name" value="RRM_dom"/>
</dbReference>
<dbReference type="InterPro" id="IPR035979">
    <property type="entry name" value="RBD_domain_sf"/>
</dbReference>
<dbReference type="CDD" id="cd00590">
    <property type="entry name" value="RRM_SF"/>
    <property type="match status" value="1"/>
</dbReference>
<dbReference type="GO" id="GO:0003723">
    <property type="term" value="F:RNA binding"/>
    <property type="evidence" value="ECO:0007669"/>
    <property type="project" value="UniProtKB-UniRule"/>
</dbReference>
<dbReference type="SMART" id="SM00360">
    <property type="entry name" value="RRM"/>
    <property type="match status" value="1"/>
</dbReference>
<dbReference type="InterPro" id="IPR050886">
    <property type="entry name" value="RNA-binding_reg"/>
</dbReference>
<dbReference type="Gene3D" id="3.30.70.330">
    <property type="match status" value="1"/>
</dbReference>
<dbReference type="InterPro" id="IPR012677">
    <property type="entry name" value="Nucleotide-bd_a/b_plait_sf"/>
</dbReference>
<dbReference type="EMBL" id="BPVZ01000025">
    <property type="protein sequence ID" value="GKV06483.1"/>
    <property type="molecule type" value="Genomic_DNA"/>
</dbReference>
<keyword evidence="1 2" id="KW-0694">RNA-binding</keyword>
<feature type="coiled-coil region" evidence="3">
    <location>
        <begin position="231"/>
        <end position="279"/>
    </location>
</feature>
<feature type="compositionally biased region" description="Basic residues" evidence="4">
    <location>
        <begin position="87"/>
        <end position="96"/>
    </location>
</feature>
<dbReference type="InterPro" id="IPR003954">
    <property type="entry name" value="RRM_euk-type"/>
</dbReference>
<evidence type="ECO:0000259" key="5">
    <source>
        <dbReference type="PROSITE" id="PS50102"/>
    </source>
</evidence>
<evidence type="ECO:0000256" key="1">
    <source>
        <dbReference type="ARBA" id="ARBA00022884"/>
    </source>
</evidence>
<feature type="region of interest" description="Disordered" evidence="4">
    <location>
        <begin position="84"/>
        <end position="131"/>
    </location>
</feature>
<feature type="region of interest" description="Disordered" evidence="4">
    <location>
        <begin position="150"/>
        <end position="230"/>
    </location>
</feature>
<dbReference type="PANTHER" id="PTHR48024:SF56">
    <property type="entry name" value="HETEROGENEOUS NUCLEAR RIBONUCLEOPROTEIN A0"/>
    <property type="match status" value="1"/>
</dbReference>
<dbReference type="GO" id="GO:0005634">
    <property type="term" value="C:nucleus"/>
    <property type="evidence" value="ECO:0007669"/>
    <property type="project" value="TreeGrafter"/>
</dbReference>
<evidence type="ECO:0000256" key="2">
    <source>
        <dbReference type="PROSITE-ProRule" id="PRU00176"/>
    </source>
</evidence>
<comment type="caution">
    <text evidence="6">The sequence shown here is derived from an EMBL/GenBank/DDBJ whole genome shotgun (WGS) entry which is preliminary data.</text>
</comment>
<dbReference type="SMART" id="SM00361">
    <property type="entry name" value="RRM_1"/>
    <property type="match status" value="1"/>
</dbReference>
<feature type="domain" description="RRM" evidence="5">
    <location>
        <begin position="7"/>
        <end position="84"/>
    </location>
</feature>
<dbReference type="SUPFAM" id="SSF54928">
    <property type="entry name" value="RNA-binding domain, RBD"/>
    <property type="match status" value="1"/>
</dbReference>
<sequence>MTIDDNNKVYIGGLPYDATEETLRRVFSIYGSVVAVKIINEHPPGGKCYGFVTFTNPRSAVDAISDMNGRAINGQVVKVNEVTTRGGRSHFSRDRHRQTGWDKGRERERNRDHGSYHYGDRFGEHDLSGDHDASRERVYGYHNRDRARGSFFDRDQDRDMEDNVQGEGRDHYRVAERDRELSLDRDGIIDGSDGYDRSNGEDKDQLKRWNGSSIPNDQNSPGLSSDSTDNYDQVKKELDRSIQGREELRKEISQMEGRLEERQKLVLDLQKKAKTLEDALVTAKKFSSKRKMQLTKLHKCFLQVKDYRERLKSSELELESLVESTMLESGDDVDIKNSTLANGFA</sequence>
<name>A0AAV5J4W6_9ROSI</name>
<gene>
    <name evidence="6" type="ORF">SLEP1_g18378</name>
</gene>
<organism evidence="6 7">
    <name type="scientific">Rubroshorea leprosula</name>
    <dbReference type="NCBI Taxonomy" id="152421"/>
    <lineage>
        <taxon>Eukaryota</taxon>
        <taxon>Viridiplantae</taxon>
        <taxon>Streptophyta</taxon>
        <taxon>Embryophyta</taxon>
        <taxon>Tracheophyta</taxon>
        <taxon>Spermatophyta</taxon>
        <taxon>Magnoliopsida</taxon>
        <taxon>eudicotyledons</taxon>
        <taxon>Gunneridae</taxon>
        <taxon>Pentapetalae</taxon>
        <taxon>rosids</taxon>
        <taxon>malvids</taxon>
        <taxon>Malvales</taxon>
        <taxon>Dipterocarpaceae</taxon>
        <taxon>Rubroshorea</taxon>
    </lineage>
</organism>
<evidence type="ECO:0000256" key="4">
    <source>
        <dbReference type="SAM" id="MobiDB-lite"/>
    </source>
</evidence>
<feature type="compositionally biased region" description="Polar residues" evidence="4">
    <location>
        <begin position="210"/>
        <end position="230"/>
    </location>
</feature>
<proteinExistence type="predicted"/>
<reference evidence="6 7" key="1">
    <citation type="journal article" date="2021" name="Commun. Biol.">
        <title>The genome of Shorea leprosula (Dipterocarpaceae) highlights the ecological relevance of drought in aseasonal tropical rainforests.</title>
        <authorList>
            <person name="Ng K.K.S."/>
            <person name="Kobayashi M.J."/>
            <person name="Fawcett J.A."/>
            <person name="Hatakeyama M."/>
            <person name="Paape T."/>
            <person name="Ng C.H."/>
            <person name="Ang C.C."/>
            <person name="Tnah L.H."/>
            <person name="Lee C.T."/>
            <person name="Nishiyama T."/>
            <person name="Sese J."/>
            <person name="O'Brien M.J."/>
            <person name="Copetti D."/>
            <person name="Mohd Noor M.I."/>
            <person name="Ong R.C."/>
            <person name="Putra M."/>
            <person name="Sireger I.Z."/>
            <person name="Indrioko S."/>
            <person name="Kosugi Y."/>
            <person name="Izuno A."/>
            <person name="Isagi Y."/>
            <person name="Lee S.L."/>
            <person name="Shimizu K.K."/>
        </authorList>
    </citation>
    <scope>NUCLEOTIDE SEQUENCE [LARGE SCALE GENOMIC DNA]</scope>
    <source>
        <strain evidence="6">214</strain>
    </source>
</reference>
<evidence type="ECO:0000313" key="6">
    <source>
        <dbReference type="EMBL" id="GKV06483.1"/>
    </source>
</evidence>
<evidence type="ECO:0000256" key="3">
    <source>
        <dbReference type="SAM" id="Coils"/>
    </source>
</evidence>
<feature type="compositionally biased region" description="Basic and acidic residues" evidence="4">
    <location>
        <begin position="167"/>
        <end position="207"/>
    </location>
</feature>
<dbReference type="Pfam" id="PF00076">
    <property type="entry name" value="RRM_1"/>
    <property type="match status" value="1"/>
</dbReference>
<dbReference type="PANTHER" id="PTHR48024">
    <property type="entry name" value="GEO13361P1-RELATED"/>
    <property type="match status" value="1"/>
</dbReference>
<keyword evidence="7" id="KW-1185">Reference proteome</keyword>
<dbReference type="PROSITE" id="PS50102">
    <property type="entry name" value="RRM"/>
    <property type="match status" value="1"/>
</dbReference>
<dbReference type="Proteomes" id="UP001054252">
    <property type="component" value="Unassembled WGS sequence"/>
</dbReference>
<keyword evidence="3" id="KW-0175">Coiled coil</keyword>
<dbReference type="GO" id="GO:0005739">
    <property type="term" value="C:mitochondrion"/>
    <property type="evidence" value="ECO:0007669"/>
    <property type="project" value="TreeGrafter"/>
</dbReference>